<gene>
    <name evidence="1" type="ORF">GSTUAT00008583001</name>
</gene>
<dbReference type="NCBIfam" id="TIGR01668">
    <property type="entry name" value="YqeG_hyp_ppase"/>
    <property type="match status" value="1"/>
</dbReference>
<dbReference type="Pfam" id="PF09419">
    <property type="entry name" value="PGP_phosphatase"/>
    <property type="match status" value="1"/>
</dbReference>
<evidence type="ECO:0000313" key="1">
    <source>
        <dbReference type="EMBL" id="CUS07323.1"/>
    </source>
</evidence>
<dbReference type="GO" id="GO:0008962">
    <property type="term" value="F:phosphatidylglycerophosphatase activity"/>
    <property type="evidence" value="ECO:0007669"/>
    <property type="project" value="InterPro"/>
</dbReference>
<dbReference type="AlphaFoldDB" id="A0A292PLF6"/>
<dbReference type="InterPro" id="IPR027706">
    <property type="entry name" value="PGP_Pase"/>
</dbReference>
<dbReference type="Proteomes" id="UP001412239">
    <property type="component" value="Unassembled WGS sequence"/>
</dbReference>
<organism evidence="1 2">
    <name type="scientific">Tuber aestivum</name>
    <name type="common">summer truffle</name>
    <dbReference type="NCBI Taxonomy" id="59557"/>
    <lineage>
        <taxon>Eukaryota</taxon>
        <taxon>Fungi</taxon>
        <taxon>Dikarya</taxon>
        <taxon>Ascomycota</taxon>
        <taxon>Pezizomycotina</taxon>
        <taxon>Pezizomycetes</taxon>
        <taxon>Pezizales</taxon>
        <taxon>Tuberaceae</taxon>
        <taxon>Tuber</taxon>
    </lineage>
</organism>
<dbReference type="PANTHER" id="PTHR19288:SF25">
    <property type="entry name" value="PHOSPHATIDYLGLYCEROPHOSPHATASE GEP4, MITOCHONDRIAL"/>
    <property type="match status" value="1"/>
</dbReference>
<proteinExistence type="predicted"/>
<dbReference type="InterPro" id="IPR023214">
    <property type="entry name" value="HAD_sf"/>
</dbReference>
<name>A0A292PLF6_9PEZI</name>
<dbReference type="InterPro" id="IPR010021">
    <property type="entry name" value="PGPP1/Gep4"/>
</dbReference>
<keyword evidence="2" id="KW-1185">Reference proteome</keyword>
<dbReference type="EMBL" id="LN891217">
    <property type="protein sequence ID" value="CUS07323.1"/>
    <property type="molecule type" value="Genomic_DNA"/>
</dbReference>
<dbReference type="GO" id="GO:0005739">
    <property type="term" value="C:mitochondrion"/>
    <property type="evidence" value="ECO:0007669"/>
    <property type="project" value="TreeGrafter"/>
</dbReference>
<evidence type="ECO:0000313" key="2">
    <source>
        <dbReference type="Proteomes" id="UP001412239"/>
    </source>
</evidence>
<dbReference type="InterPro" id="IPR036412">
    <property type="entry name" value="HAD-like_sf"/>
</dbReference>
<reference evidence="1" key="1">
    <citation type="submission" date="2015-10" db="EMBL/GenBank/DDBJ databases">
        <authorList>
            <person name="Regsiter A."/>
            <person name="william w."/>
        </authorList>
    </citation>
    <scope>NUCLEOTIDE SEQUENCE</scope>
    <source>
        <strain evidence="1">Montdore</strain>
    </source>
</reference>
<dbReference type="GO" id="GO:0032049">
    <property type="term" value="P:cardiolipin biosynthetic process"/>
    <property type="evidence" value="ECO:0007669"/>
    <property type="project" value="TreeGrafter"/>
</dbReference>
<protein>
    <submittedName>
        <fullName evidence="1">Uncharacterized protein</fullName>
    </submittedName>
</protein>
<sequence>MAPFNLSATLNALRILKSPTLLYPQLTIPTFGYLPVPLAPALKADIRAVILDKDNCFAEPSAKEVYPAYKETFEKLRKEYGDRLLIVSNSAGTDDDVNYVEAEVLEKNTGVKVLRHSTKKPGCYPDIMGHLAGKTDVKRADQVAVVGDRLFTDVLMANMMGSWAVWVNTGVIDSERTFYGRVERGLLGAVKWGGGKAPVPTGGIWR</sequence>
<accession>A0A292PLF6</accession>
<dbReference type="InterPro" id="IPR006549">
    <property type="entry name" value="HAD-SF_hydro_IIIA"/>
</dbReference>
<dbReference type="NCBIfam" id="TIGR01662">
    <property type="entry name" value="HAD-SF-IIIA"/>
    <property type="match status" value="1"/>
</dbReference>
<dbReference type="PANTHER" id="PTHR19288">
    <property type="entry name" value="4-NITROPHENYLPHOSPHATASE-RELATED"/>
    <property type="match status" value="1"/>
</dbReference>
<dbReference type="SUPFAM" id="SSF56784">
    <property type="entry name" value="HAD-like"/>
    <property type="match status" value="1"/>
</dbReference>
<dbReference type="Gene3D" id="3.40.50.1000">
    <property type="entry name" value="HAD superfamily/HAD-like"/>
    <property type="match status" value="1"/>
</dbReference>